<dbReference type="RefSeq" id="WP_097789540.1">
    <property type="nucleotide sequence ID" value="NZ_BAAADT010000004.1"/>
</dbReference>
<accession>A0A291P8F4</accession>
<protein>
    <recommendedName>
        <fullName evidence="3">Flp pilus assembly protein, pilin Flp</fullName>
    </recommendedName>
</protein>
<evidence type="ECO:0000313" key="1">
    <source>
        <dbReference type="EMBL" id="ATJ83170.1"/>
    </source>
</evidence>
<dbReference type="EMBL" id="CP021435">
    <property type="protein sequence ID" value="ATJ83170.1"/>
    <property type="molecule type" value="Genomic_DNA"/>
</dbReference>
<dbReference type="KEGG" id="hbe:BEI_2183"/>
<name>A0A291P8F4_9GAMM</name>
<dbReference type="InterPro" id="IPR007047">
    <property type="entry name" value="Flp_Fap"/>
</dbReference>
<organism evidence="1 2">
    <name type="scientific">Halomonas beimenensis</name>
    <dbReference type="NCBI Taxonomy" id="475662"/>
    <lineage>
        <taxon>Bacteria</taxon>
        <taxon>Pseudomonadati</taxon>
        <taxon>Pseudomonadota</taxon>
        <taxon>Gammaproteobacteria</taxon>
        <taxon>Oceanospirillales</taxon>
        <taxon>Halomonadaceae</taxon>
        <taxon>Halomonas</taxon>
    </lineage>
</organism>
<dbReference type="AlphaFoldDB" id="A0A291P8F4"/>
<evidence type="ECO:0000313" key="2">
    <source>
        <dbReference type="Proteomes" id="UP000219993"/>
    </source>
</evidence>
<evidence type="ECO:0008006" key="3">
    <source>
        <dbReference type="Google" id="ProtNLM"/>
    </source>
</evidence>
<dbReference type="Pfam" id="PF04964">
    <property type="entry name" value="Flp_Fap"/>
    <property type="match status" value="1"/>
</dbReference>
<dbReference type="Proteomes" id="UP000219993">
    <property type="component" value="Chromosome"/>
</dbReference>
<gene>
    <name evidence="1" type="ORF">BEI_2183</name>
</gene>
<sequence length="78" mass="8377">MMKLTSLHHAFGKVHAEQGNAQLNRPVFRRQRGASAIEYAIIAAVIALAIFTASSAGDVDIAGAFETFFTKIQNALNS</sequence>
<proteinExistence type="predicted"/>
<reference evidence="1 2" key="1">
    <citation type="journal article" date="2017" name="Sci. Rep.">
        <title>Revealing the Saline Adaptation Strategies of the Halophilic Bacterium Halomonas beimenensis through High-throughput Omics and Transposon Mutagenesis Approaches.</title>
        <authorList>
            <person name="Chen Y.H."/>
            <person name="Lin S.S."/>
            <person name="Shyu Y.T."/>
        </authorList>
    </citation>
    <scope>NUCLEOTIDE SEQUENCE [LARGE SCALE GENOMIC DNA]</scope>
    <source>
        <strain evidence="1 2">NTU-111</strain>
    </source>
</reference>
<keyword evidence="2" id="KW-1185">Reference proteome</keyword>